<feature type="signal peptide" evidence="1">
    <location>
        <begin position="1"/>
        <end position="24"/>
    </location>
</feature>
<evidence type="ECO:0000256" key="1">
    <source>
        <dbReference type="SAM" id="SignalP"/>
    </source>
</evidence>
<dbReference type="PROSITE" id="PS00134">
    <property type="entry name" value="TRYPSIN_HIS"/>
    <property type="match status" value="1"/>
</dbReference>
<evidence type="ECO:0000259" key="2">
    <source>
        <dbReference type="PROSITE" id="PS50240"/>
    </source>
</evidence>
<dbReference type="EMBL" id="JANBPY010000395">
    <property type="protein sequence ID" value="KAJ1967096.1"/>
    <property type="molecule type" value="Genomic_DNA"/>
</dbReference>
<dbReference type="PRINTS" id="PR00722">
    <property type="entry name" value="CHYMOTRYPSIN"/>
</dbReference>
<dbReference type="InterPro" id="IPR001254">
    <property type="entry name" value="Trypsin_dom"/>
</dbReference>
<dbReference type="PANTHER" id="PTHR24260">
    <property type="match status" value="1"/>
</dbReference>
<protein>
    <recommendedName>
        <fullName evidence="2">Peptidase S1 domain-containing protein</fullName>
    </recommendedName>
</protein>
<dbReference type="InterPro" id="IPR051333">
    <property type="entry name" value="CLIP_Serine_Protease"/>
</dbReference>
<dbReference type="AlphaFoldDB" id="A0A9W8AS58"/>
<dbReference type="GO" id="GO:0006508">
    <property type="term" value="P:proteolysis"/>
    <property type="evidence" value="ECO:0007669"/>
    <property type="project" value="InterPro"/>
</dbReference>
<dbReference type="InterPro" id="IPR009003">
    <property type="entry name" value="Peptidase_S1_PA"/>
</dbReference>
<dbReference type="PROSITE" id="PS50240">
    <property type="entry name" value="TRYPSIN_DOM"/>
    <property type="match status" value="1"/>
</dbReference>
<comment type="caution">
    <text evidence="3">The sequence shown here is derived from an EMBL/GenBank/DDBJ whole genome shotgun (WGS) entry which is preliminary data.</text>
</comment>
<keyword evidence="4" id="KW-1185">Reference proteome</keyword>
<evidence type="ECO:0000313" key="3">
    <source>
        <dbReference type="EMBL" id="KAJ1967096.1"/>
    </source>
</evidence>
<dbReference type="Proteomes" id="UP001150925">
    <property type="component" value="Unassembled WGS sequence"/>
</dbReference>
<organism evidence="3 4">
    <name type="scientific">Dispira parvispora</name>
    <dbReference type="NCBI Taxonomy" id="1520584"/>
    <lineage>
        <taxon>Eukaryota</taxon>
        <taxon>Fungi</taxon>
        <taxon>Fungi incertae sedis</taxon>
        <taxon>Zoopagomycota</taxon>
        <taxon>Kickxellomycotina</taxon>
        <taxon>Dimargaritomycetes</taxon>
        <taxon>Dimargaritales</taxon>
        <taxon>Dimargaritaceae</taxon>
        <taxon>Dispira</taxon>
    </lineage>
</organism>
<evidence type="ECO:0000313" key="4">
    <source>
        <dbReference type="Proteomes" id="UP001150925"/>
    </source>
</evidence>
<dbReference type="InterPro" id="IPR001314">
    <property type="entry name" value="Peptidase_S1A"/>
</dbReference>
<feature type="chain" id="PRO_5040931790" description="Peptidase S1 domain-containing protein" evidence="1">
    <location>
        <begin position="25"/>
        <end position="295"/>
    </location>
</feature>
<dbReference type="GO" id="GO:0004252">
    <property type="term" value="F:serine-type endopeptidase activity"/>
    <property type="evidence" value="ECO:0007669"/>
    <property type="project" value="InterPro"/>
</dbReference>
<name>A0A9W8AS58_9FUNG</name>
<gene>
    <name evidence="3" type="ORF">IWQ62_002063</name>
</gene>
<dbReference type="PANTHER" id="PTHR24260:SF147">
    <property type="entry name" value="EG:BACR7A4.3 PROTEIN-RELATED"/>
    <property type="match status" value="1"/>
</dbReference>
<keyword evidence="1" id="KW-0732">Signal</keyword>
<dbReference type="InterPro" id="IPR018114">
    <property type="entry name" value="TRYPSIN_HIS"/>
</dbReference>
<dbReference type="OrthoDB" id="6380398at2759"/>
<dbReference type="SMART" id="SM00020">
    <property type="entry name" value="Tryp_SPc"/>
    <property type="match status" value="1"/>
</dbReference>
<dbReference type="SUPFAM" id="SSF50494">
    <property type="entry name" value="Trypsin-like serine proteases"/>
    <property type="match status" value="1"/>
</dbReference>
<dbReference type="Pfam" id="PF00089">
    <property type="entry name" value="Trypsin"/>
    <property type="match status" value="1"/>
</dbReference>
<sequence length="295" mass="32319">MIRPWTILGYTCAILCITATSVDSKVLQPRIVGGTDGTVGEIPFYGAIYWKTSDVILCGGSLIGEEWFLTAGHCLREDIQGNSDRKADATLSVDSVNYRFGRIPSAPDSVVDAAEVIIHKDFNATGKGENDIALVRLQKKVALTENVQIAKIYSGEVRVNDKLKVAGMGAIDKVSNEMSATLKTLALTIADPYHCRRFTSLYTNANGPRMCTTFIEERGVCYGDGGGPLYKEVANSSPVLVGVISTRGYIDPMERNICVPKNGTNFFTHAYYYLDWISKTTNVPKDQLLDNPQKN</sequence>
<dbReference type="InterPro" id="IPR043504">
    <property type="entry name" value="Peptidase_S1_PA_chymotrypsin"/>
</dbReference>
<accession>A0A9W8AS58</accession>
<reference evidence="3" key="1">
    <citation type="submission" date="2022-07" db="EMBL/GenBank/DDBJ databases">
        <title>Phylogenomic reconstructions and comparative analyses of Kickxellomycotina fungi.</title>
        <authorList>
            <person name="Reynolds N.K."/>
            <person name="Stajich J.E."/>
            <person name="Barry K."/>
            <person name="Grigoriev I.V."/>
            <person name="Crous P."/>
            <person name="Smith M.E."/>
        </authorList>
    </citation>
    <scope>NUCLEOTIDE SEQUENCE</scope>
    <source>
        <strain evidence="3">RSA 1196</strain>
    </source>
</reference>
<dbReference type="Gene3D" id="2.40.10.10">
    <property type="entry name" value="Trypsin-like serine proteases"/>
    <property type="match status" value="1"/>
</dbReference>
<feature type="domain" description="Peptidase S1" evidence="2">
    <location>
        <begin position="31"/>
        <end position="282"/>
    </location>
</feature>
<proteinExistence type="predicted"/>